<evidence type="ECO:0000256" key="9">
    <source>
        <dbReference type="ARBA" id="ARBA00047365"/>
    </source>
</evidence>
<proteinExistence type="inferred from homology"/>
<evidence type="ECO:0000259" key="10">
    <source>
        <dbReference type="PROSITE" id="PS51379"/>
    </source>
</evidence>
<dbReference type="InterPro" id="IPR034457">
    <property type="entry name" value="Organic_radical-activating"/>
</dbReference>
<evidence type="ECO:0000259" key="11">
    <source>
        <dbReference type="PROSITE" id="PS51918"/>
    </source>
</evidence>
<dbReference type="InterPro" id="IPR040074">
    <property type="entry name" value="BssD/PflA/YjjW"/>
</dbReference>
<keyword evidence="5" id="KW-0479">Metal-binding</keyword>
<dbReference type="PROSITE" id="PS51379">
    <property type="entry name" value="4FE4S_FER_2"/>
    <property type="match status" value="2"/>
</dbReference>
<keyword evidence="7" id="KW-0408">Iron</keyword>
<evidence type="ECO:0000256" key="2">
    <source>
        <dbReference type="ARBA" id="ARBA00009777"/>
    </source>
</evidence>
<evidence type="ECO:0000256" key="1">
    <source>
        <dbReference type="ARBA" id="ARBA00001966"/>
    </source>
</evidence>
<dbReference type="Pfam" id="PF04055">
    <property type="entry name" value="Radical_SAM"/>
    <property type="match status" value="1"/>
</dbReference>
<sequence>MAETGNIFSIQRFSIHDGPGIRTSIFFQGCPLRCAWCHNPESWQAAGPVLQFLKAECIGCMACGKVCPNGVHRFENGVHVMDKSRCTGCMACADACPADALRALGRRMSAEQVLEEALRDAPYYKEEGGVTLSGGEPLLQAKFAAKVLEGCKKAGISTCVETAGFVPWEAFERVRELTDLFLFDYKLDSQEQMDRCTGGNRETILDNLKKLAASGAAIVLRCPIVPGINDADGHFSAIAALAEECGISEVELMPYHSWGEPKWEQVGRPYGLSGLKTVSEEEAAAYRARLNRAMELEQKRRKQRKTEEEWKP</sequence>
<evidence type="ECO:0000256" key="3">
    <source>
        <dbReference type="ARBA" id="ARBA00022485"/>
    </source>
</evidence>
<dbReference type="PIRSF" id="PIRSF000371">
    <property type="entry name" value="PFL_act_enz"/>
    <property type="match status" value="1"/>
</dbReference>
<evidence type="ECO:0000313" key="13">
    <source>
        <dbReference type="Proteomes" id="UP000886883"/>
    </source>
</evidence>
<evidence type="ECO:0000256" key="6">
    <source>
        <dbReference type="ARBA" id="ARBA00023002"/>
    </source>
</evidence>
<feature type="domain" description="4Fe-4S ferredoxin-type" evidence="10">
    <location>
        <begin position="48"/>
        <end position="76"/>
    </location>
</feature>
<dbReference type="CDD" id="cd01335">
    <property type="entry name" value="Radical_SAM"/>
    <property type="match status" value="1"/>
</dbReference>
<dbReference type="Proteomes" id="UP000886883">
    <property type="component" value="Unassembled WGS sequence"/>
</dbReference>
<dbReference type="InterPro" id="IPR017896">
    <property type="entry name" value="4Fe4S_Fe-S-bd"/>
</dbReference>
<dbReference type="EMBL" id="DWXE01000001">
    <property type="protein sequence ID" value="HJB89849.1"/>
    <property type="molecule type" value="Genomic_DNA"/>
</dbReference>
<dbReference type="InterPro" id="IPR007197">
    <property type="entry name" value="rSAM"/>
</dbReference>
<dbReference type="InterPro" id="IPR017900">
    <property type="entry name" value="4Fe4S_Fe_S_CS"/>
</dbReference>
<comment type="similarity">
    <text evidence="2">Belongs to the organic radical-activating enzymes family.</text>
</comment>
<dbReference type="PROSITE" id="PS00198">
    <property type="entry name" value="4FE4S_FER_1"/>
    <property type="match status" value="1"/>
</dbReference>
<dbReference type="PANTHER" id="PTHR30352">
    <property type="entry name" value="PYRUVATE FORMATE-LYASE-ACTIVATING ENZYME"/>
    <property type="match status" value="1"/>
</dbReference>
<evidence type="ECO:0000256" key="7">
    <source>
        <dbReference type="ARBA" id="ARBA00023004"/>
    </source>
</evidence>
<dbReference type="Gene3D" id="3.30.70.20">
    <property type="match status" value="1"/>
</dbReference>
<comment type="catalytic activity">
    <reaction evidence="9">
        <text>glycyl-[protein] + reduced [flavodoxin] + S-adenosyl-L-methionine = glycin-2-yl radical-[protein] + semiquinone [flavodoxin] + 5'-deoxyadenosine + L-methionine + H(+)</text>
        <dbReference type="Rhea" id="RHEA:61976"/>
        <dbReference type="Rhea" id="RHEA-COMP:10622"/>
        <dbReference type="Rhea" id="RHEA-COMP:14480"/>
        <dbReference type="Rhea" id="RHEA-COMP:15993"/>
        <dbReference type="Rhea" id="RHEA-COMP:15994"/>
        <dbReference type="ChEBI" id="CHEBI:15378"/>
        <dbReference type="ChEBI" id="CHEBI:17319"/>
        <dbReference type="ChEBI" id="CHEBI:29947"/>
        <dbReference type="ChEBI" id="CHEBI:32722"/>
        <dbReference type="ChEBI" id="CHEBI:57618"/>
        <dbReference type="ChEBI" id="CHEBI:57844"/>
        <dbReference type="ChEBI" id="CHEBI:59789"/>
        <dbReference type="ChEBI" id="CHEBI:140311"/>
    </reaction>
</comment>
<dbReference type="Gene3D" id="3.20.20.70">
    <property type="entry name" value="Aldolase class I"/>
    <property type="match status" value="1"/>
</dbReference>
<comment type="caution">
    <text evidence="12">The sequence shown here is derived from an EMBL/GenBank/DDBJ whole genome shotgun (WGS) entry which is preliminary data.</text>
</comment>
<protein>
    <submittedName>
        <fullName evidence="12">Glycyl-radical enzyme activating protein</fullName>
    </submittedName>
</protein>
<reference evidence="12" key="2">
    <citation type="submission" date="2021-04" db="EMBL/GenBank/DDBJ databases">
        <authorList>
            <person name="Gilroy R."/>
        </authorList>
    </citation>
    <scope>NUCLEOTIDE SEQUENCE</scope>
    <source>
        <strain evidence="12">USAMLcec3-2134</strain>
    </source>
</reference>
<dbReference type="PROSITE" id="PS01087">
    <property type="entry name" value="RADICAL_ACTIVATING"/>
    <property type="match status" value="1"/>
</dbReference>
<evidence type="ECO:0000256" key="5">
    <source>
        <dbReference type="ARBA" id="ARBA00022723"/>
    </source>
</evidence>
<evidence type="ECO:0000256" key="8">
    <source>
        <dbReference type="ARBA" id="ARBA00023014"/>
    </source>
</evidence>
<feature type="domain" description="4Fe-4S ferredoxin-type" evidence="10">
    <location>
        <begin position="77"/>
        <end position="106"/>
    </location>
</feature>
<dbReference type="PANTHER" id="PTHR30352:SF4">
    <property type="entry name" value="PYRUVATE FORMATE-LYASE 2-ACTIVATING ENZYME"/>
    <property type="match status" value="1"/>
</dbReference>
<keyword evidence="3" id="KW-0004">4Fe-4S</keyword>
<dbReference type="NCBIfam" id="TIGR02494">
    <property type="entry name" value="PFLE_PFLC"/>
    <property type="match status" value="1"/>
</dbReference>
<organism evidence="12 13">
    <name type="scientific">Candidatus Eisenbergiella merdigallinarum</name>
    <dbReference type="NCBI Taxonomy" id="2838552"/>
    <lineage>
        <taxon>Bacteria</taxon>
        <taxon>Bacillati</taxon>
        <taxon>Bacillota</taxon>
        <taxon>Clostridia</taxon>
        <taxon>Lachnospirales</taxon>
        <taxon>Lachnospiraceae</taxon>
        <taxon>Eisenbergiella</taxon>
    </lineage>
</organism>
<dbReference type="SFLD" id="SFLDS00029">
    <property type="entry name" value="Radical_SAM"/>
    <property type="match status" value="1"/>
</dbReference>
<evidence type="ECO:0000256" key="4">
    <source>
        <dbReference type="ARBA" id="ARBA00022691"/>
    </source>
</evidence>
<dbReference type="GO" id="GO:0051539">
    <property type="term" value="F:4 iron, 4 sulfur cluster binding"/>
    <property type="evidence" value="ECO:0007669"/>
    <property type="project" value="UniProtKB-KW"/>
</dbReference>
<keyword evidence="8" id="KW-0411">Iron-sulfur</keyword>
<dbReference type="Pfam" id="PF13353">
    <property type="entry name" value="Fer4_12"/>
    <property type="match status" value="1"/>
</dbReference>
<name>A0A9D2MNU1_9FIRM</name>
<dbReference type="InterPro" id="IPR001989">
    <property type="entry name" value="Radical_activat_CS"/>
</dbReference>
<dbReference type="GO" id="GO:0046872">
    <property type="term" value="F:metal ion binding"/>
    <property type="evidence" value="ECO:0007669"/>
    <property type="project" value="UniProtKB-KW"/>
</dbReference>
<dbReference type="AlphaFoldDB" id="A0A9D2MNU1"/>
<dbReference type="InterPro" id="IPR058240">
    <property type="entry name" value="rSAM_sf"/>
</dbReference>
<reference evidence="12" key="1">
    <citation type="journal article" date="2021" name="PeerJ">
        <title>Extensive microbial diversity within the chicken gut microbiome revealed by metagenomics and culture.</title>
        <authorList>
            <person name="Gilroy R."/>
            <person name="Ravi A."/>
            <person name="Getino M."/>
            <person name="Pursley I."/>
            <person name="Horton D.L."/>
            <person name="Alikhan N.F."/>
            <person name="Baker D."/>
            <person name="Gharbi K."/>
            <person name="Hall N."/>
            <person name="Watson M."/>
            <person name="Adriaenssens E.M."/>
            <person name="Foster-Nyarko E."/>
            <person name="Jarju S."/>
            <person name="Secka A."/>
            <person name="Antonio M."/>
            <person name="Oren A."/>
            <person name="Chaudhuri R.R."/>
            <person name="La Ragione R."/>
            <person name="Hildebrand F."/>
            <person name="Pallen M.J."/>
        </authorList>
    </citation>
    <scope>NUCLEOTIDE SEQUENCE</scope>
    <source>
        <strain evidence="12">USAMLcec3-2134</strain>
    </source>
</reference>
<keyword evidence="4" id="KW-0949">S-adenosyl-L-methionine</keyword>
<accession>A0A9D2MNU1</accession>
<dbReference type="GO" id="GO:0016491">
    <property type="term" value="F:oxidoreductase activity"/>
    <property type="evidence" value="ECO:0007669"/>
    <property type="project" value="UniProtKB-KW"/>
</dbReference>
<keyword evidence="6" id="KW-0560">Oxidoreductase</keyword>
<dbReference type="SUPFAM" id="SSF54862">
    <property type="entry name" value="4Fe-4S ferredoxins"/>
    <property type="match status" value="1"/>
</dbReference>
<dbReference type="InterPro" id="IPR012839">
    <property type="entry name" value="Organic_radical_activase"/>
</dbReference>
<dbReference type="InterPro" id="IPR013785">
    <property type="entry name" value="Aldolase_TIM"/>
</dbReference>
<dbReference type="SUPFAM" id="SSF102114">
    <property type="entry name" value="Radical SAM enzymes"/>
    <property type="match status" value="1"/>
</dbReference>
<dbReference type="PROSITE" id="PS51918">
    <property type="entry name" value="RADICAL_SAM"/>
    <property type="match status" value="1"/>
</dbReference>
<comment type="cofactor">
    <cofactor evidence="1">
        <name>[4Fe-4S] cluster</name>
        <dbReference type="ChEBI" id="CHEBI:49883"/>
    </cofactor>
</comment>
<evidence type="ECO:0000313" key="12">
    <source>
        <dbReference type="EMBL" id="HJB89849.1"/>
    </source>
</evidence>
<dbReference type="SFLD" id="SFLDG01118">
    <property type="entry name" value="activating_enzymes__group_2"/>
    <property type="match status" value="1"/>
</dbReference>
<gene>
    <name evidence="12" type="ORF">H9763_00075</name>
</gene>
<dbReference type="SFLD" id="SFLDG01066">
    <property type="entry name" value="organic_radical-activating_enz"/>
    <property type="match status" value="1"/>
</dbReference>
<feature type="domain" description="Radical SAM core" evidence="11">
    <location>
        <begin position="16"/>
        <end position="300"/>
    </location>
</feature>